<evidence type="ECO:0000313" key="2">
    <source>
        <dbReference type="Proteomes" id="UP000247702"/>
    </source>
</evidence>
<proteinExistence type="predicted"/>
<sequence length="105" mass="12020">MPILKEHLANHCLNAPALVLHTYMVKIRERINTSNKKKKADTLSGGQTTMKDFYDSTEFLEGQKNQINRALIKFFVACGVSFRIVEHLFFVDFVKELNAAYNLPS</sequence>
<dbReference type="STRING" id="94130.A0A2Z6QQ43"/>
<evidence type="ECO:0000313" key="1">
    <source>
        <dbReference type="EMBL" id="GBB92200.1"/>
    </source>
</evidence>
<organism evidence="1 2">
    <name type="scientific">Rhizophagus clarus</name>
    <dbReference type="NCBI Taxonomy" id="94130"/>
    <lineage>
        <taxon>Eukaryota</taxon>
        <taxon>Fungi</taxon>
        <taxon>Fungi incertae sedis</taxon>
        <taxon>Mucoromycota</taxon>
        <taxon>Glomeromycotina</taxon>
        <taxon>Glomeromycetes</taxon>
        <taxon>Glomerales</taxon>
        <taxon>Glomeraceae</taxon>
        <taxon>Rhizophagus</taxon>
    </lineage>
</organism>
<dbReference type="Proteomes" id="UP000247702">
    <property type="component" value="Unassembled WGS sequence"/>
</dbReference>
<reference evidence="1 2" key="1">
    <citation type="submission" date="2017-11" db="EMBL/GenBank/DDBJ databases">
        <title>The genome of Rhizophagus clarus HR1 reveals common genetic basis of auxotrophy among arbuscular mycorrhizal fungi.</title>
        <authorList>
            <person name="Kobayashi Y."/>
        </authorList>
    </citation>
    <scope>NUCLEOTIDE SEQUENCE [LARGE SCALE GENOMIC DNA]</scope>
    <source>
        <strain evidence="1 2">HR1</strain>
    </source>
</reference>
<comment type="caution">
    <text evidence="1">The sequence shown here is derived from an EMBL/GenBank/DDBJ whole genome shotgun (WGS) entry which is preliminary data.</text>
</comment>
<gene>
    <name evidence="1" type="ORF">RclHR1_19800002</name>
</gene>
<dbReference type="EMBL" id="BEXD01001091">
    <property type="protein sequence ID" value="GBB92200.1"/>
    <property type="molecule type" value="Genomic_DNA"/>
</dbReference>
<dbReference type="AlphaFoldDB" id="A0A2Z6QQ43"/>
<accession>A0A2Z6QQ43</accession>
<protein>
    <submittedName>
        <fullName evidence="1">Uncharacterized protein</fullName>
    </submittedName>
</protein>
<name>A0A2Z6QQ43_9GLOM</name>
<keyword evidence="2" id="KW-1185">Reference proteome</keyword>